<dbReference type="AlphaFoldDB" id="A0AAN7TYX2"/>
<dbReference type="GO" id="GO:0005739">
    <property type="term" value="C:mitochondrion"/>
    <property type="evidence" value="ECO:0007669"/>
    <property type="project" value="TreeGrafter"/>
</dbReference>
<evidence type="ECO:0000256" key="1">
    <source>
        <dbReference type="ARBA" id="ARBA00004141"/>
    </source>
</evidence>
<dbReference type="PANTHER" id="PTHR11266">
    <property type="entry name" value="PEROXISOMAL MEMBRANE PROTEIN 2, PXMP2 MPV17"/>
    <property type="match status" value="1"/>
</dbReference>
<protein>
    <submittedName>
        <fullName evidence="7">Uncharacterized protein</fullName>
    </submittedName>
</protein>
<keyword evidence="5" id="KW-0472">Membrane</keyword>
<evidence type="ECO:0000313" key="8">
    <source>
        <dbReference type="Proteomes" id="UP001344447"/>
    </source>
</evidence>
<comment type="subcellular location">
    <subcellularLocation>
        <location evidence="1">Membrane</location>
        <topology evidence="1">Multi-pass membrane protein</topology>
    </subcellularLocation>
</comment>
<evidence type="ECO:0000256" key="6">
    <source>
        <dbReference type="RuleBase" id="RU363053"/>
    </source>
</evidence>
<keyword evidence="3" id="KW-0812">Transmembrane</keyword>
<dbReference type="Pfam" id="PF04117">
    <property type="entry name" value="Mpv17_PMP22"/>
    <property type="match status" value="1"/>
</dbReference>
<keyword evidence="4" id="KW-1133">Transmembrane helix</keyword>
<evidence type="ECO:0000256" key="3">
    <source>
        <dbReference type="ARBA" id="ARBA00022692"/>
    </source>
</evidence>
<dbReference type="Proteomes" id="UP001344447">
    <property type="component" value="Unassembled WGS sequence"/>
</dbReference>
<dbReference type="InterPro" id="IPR007248">
    <property type="entry name" value="Mpv17_PMP22"/>
</dbReference>
<evidence type="ECO:0000256" key="5">
    <source>
        <dbReference type="ARBA" id="ARBA00023136"/>
    </source>
</evidence>
<evidence type="ECO:0000256" key="4">
    <source>
        <dbReference type="ARBA" id="ARBA00022989"/>
    </source>
</evidence>
<gene>
    <name evidence="7" type="ORF">RB653_003046</name>
</gene>
<dbReference type="GO" id="GO:0016020">
    <property type="term" value="C:membrane"/>
    <property type="evidence" value="ECO:0007669"/>
    <property type="project" value="UniProtKB-SubCell"/>
</dbReference>
<keyword evidence="8" id="KW-1185">Reference proteome</keyword>
<evidence type="ECO:0000256" key="2">
    <source>
        <dbReference type="ARBA" id="ARBA00006824"/>
    </source>
</evidence>
<name>A0AAN7TYX2_9MYCE</name>
<comment type="similarity">
    <text evidence="2 6">Belongs to the peroxisomal membrane protein PXMP2/4 family.</text>
</comment>
<dbReference type="EMBL" id="JAVFKY010000004">
    <property type="protein sequence ID" value="KAK5578093.1"/>
    <property type="molecule type" value="Genomic_DNA"/>
</dbReference>
<evidence type="ECO:0000313" key="7">
    <source>
        <dbReference type="EMBL" id="KAK5578093.1"/>
    </source>
</evidence>
<reference evidence="7 8" key="1">
    <citation type="submission" date="2023-11" db="EMBL/GenBank/DDBJ databases">
        <title>Dfirmibasis_genome.</title>
        <authorList>
            <person name="Edelbroek B."/>
            <person name="Kjellin J."/>
            <person name="Jerlstrom-Hultqvist J."/>
            <person name="Soderbom F."/>
        </authorList>
    </citation>
    <scope>NUCLEOTIDE SEQUENCE [LARGE SCALE GENOMIC DNA]</scope>
    <source>
        <strain evidence="7 8">TNS-C-14</strain>
    </source>
</reference>
<organism evidence="7 8">
    <name type="scientific">Dictyostelium firmibasis</name>
    <dbReference type="NCBI Taxonomy" id="79012"/>
    <lineage>
        <taxon>Eukaryota</taxon>
        <taxon>Amoebozoa</taxon>
        <taxon>Evosea</taxon>
        <taxon>Eumycetozoa</taxon>
        <taxon>Dictyostelia</taxon>
        <taxon>Dictyosteliales</taxon>
        <taxon>Dictyosteliaceae</taxon>
        <taxon>Dictyostelium</taxon>
    </lineage>
</organism>
<sequence length="207" mass="24012">MNFRIIERLGNSFLMNAYKKSLQTRPVVTKSLTGTVVFFLGDTLAQKIENRGYDPKRTLMMCTIGTFIVVPQIHFWFKFLDKTFTKPGWAGAIPKVVVDQLSFGPYLFICNMTSVQLFHQGFNFDTQQWKDKMKKDFFPVLQKAWMIWPLTNCILFRFVHPDFRILISNLVSVGWNCILSTVSNKSFIKNKQIDNDNNISTMASLNE</sequence>
<dbReference type="PANTHER" id="PTHR11266:SF17">
    <property type="entry name" value="PROTEIN MPV17"/>
    <property type="match status" value="1"/>
</dbReference>
<comment type="caution">
    <text evidence="7">The sequence shown here is derived from an EMBL/GenBank/DDBJ whole genome shotgun (WGS) entry which is preliminary data.</text>
</comment>
<proteinExistence type="inferred from homology"/>
<accession>A0AAN7TYX2</accession>